<dbReference type="STRING" id="1460663.A0A177BWH8"/>
<reference evidence="8 9" key="1">
    <citation type="submission" date="2016-05" db="EMBL/GenBank/DDBJ databases">
        <title>Comparative analysis of secretome profiles of manganese(II)-oxidizing ascomycete fungi.</title>
        <authorList>
            <consortium name="DOE Joint Genome Institute"/>
            <person name="Zeiner C.A."/>
            <person name="Purvine S.O."/>
            <person name="Zink E.M."/>
            <person name="Wu S."/>
            <person name="Pasa-Tolic L."/>
            <person name="Chaput D.L."/>
            <person name="Haridas S."/>
            <person name="Grigoriev I.V."/>
            <person name="Santelli C.M."/>
            <person name="Hansel C.M."/>
        </authorList>
    </citation>
    <scope>NUCLEOTIDE SEQUENCE [LARGE SCALE GENOMIC DNA]</scope>
    <source>
        <strain evidence="8 9">AP3s5-JAC2a</strain>
    </source>
</reference>
<keyword evidence="4 6" id="KW-0472">Membrane</keyword>
<evidence type="ECO:0000256" key="1">
    <source>
        <dbReference type="ARBA" id="ARBA00004141"/>
    </source>
</evidence>
<evidence type="ECO:0000259" key="7">
    <source>
        <dbReference type="Pfam" id="PF20684"/>
    </source>
</evidence>
<dbReference type="PANTHER" id="PTHR33048:SF47">
    <property type="entry name" value="INTEGRAL MEMBRANE PROTEIN-RELATED"/>
    <property type="match status" value="1"/>
</dbReference>
<evidence type="ECO:0000256" key="2">
    <source>
        <dbReference type="ARBA" id="ARBA00022692"/>
    </source>
</evidence>
<dbReference type="AlphaFoldDB" id="A0A177BWH8"/>
<gene>
    <name evidence="8" type="ORF">CC84DRAFT_1223148</name>
</gene>
<dbReference type="RefSeq" id="XP_018029851.1">
    <property type="nucleotide sequence ID" value="XM_018183465.1"/>
</dbReference>
<dbReference type="Proteomes" id="UP000077069">
    <property type="component" value="Unassembled WGS sequence"/>
</dbReference>
<dbReference type="InterPro" id="IPR052337">
    <property type="entry name" value="SAT4-like"/>
</dbReference>
<dbReference type="GeneID" id="28766951"/>
<dbReference type="InterPro" id="IPR049326">
    <property type="entry name" value="Rhodopsin_dom_fungi"/>
</dbReference>
<feature type="domain" description="Rhodopsin" evidence="7">
    <location>
        <begin position="48"/>
        <end position="295"/>
    </location>
</feature>
<comment type="subcellular location">
    <subcellularLocation>
        <location evidence="1">Membrane</location>
        <topology evidence="1">Multi-pass membrane protein</topology>
    </subcellularLocation>
</comment>
<evidence type="ECO:0000256" key="4">
    <source>
        <dbReference type="ARBA" id="ARBA00023136"/>
    </source>
</evidence>
<evidence type="ECO:0000313" key="9">
    <source>
        <dbReference type="Proteomes" id="UP000077069"/>
    </source>
</evidence>
<sequence length="497" mass="55142">MGGLYHGDVARGDTGMGAYGFNTMRVKQKDFLPVIWSMIGFSFIFLPIRYWTRWRTFGRFFADDLFALLAWLSAAAMGAVAIWMVDSMYWTMNLASSPIDPSLFNPSLLNYVRRYSYGTNICYMLMYTSLWSVKLSFLLFFYRLGPRLITGIKWHWWSVAVVTMAAYAATFATYPYMCSFGTYEQIMTPYCTAEQSMSFVNLKVNVGLDVGTDVLIMTIPLNILWRSRIPRAQSLALGGVFSLVLVTITIAIVRAALSTVGVTKQMDSPWVLVWSAAEANIAIVVACIGSFRMLFVVANRREEGMRRGEIDIRGLGLGARRRRMVVKSTTVEGGQSVEEMASVGGSGAEWGEMGAVESTAGNVSIGGLHILLRFVMVAHEYPLVVPLRIIADLSGVGAIARTWQAQALTLLFTTQRNIVTTGWAKRTFFSLLLGKNGSGLALEVAGKSDDTVSELARALIEGTEDTVEINEDENENENTDEYEGIRPAGLRLRRVFK</sequence>
<keyword evidence="2 6" id="KW-0812">Transmembrane</keyword>
<proteinExistence type="inferred from homology"/>
<dbReference type="EMBL" id="KV441562">
    <property type="protein sequence ID" value="OAF99485.1"/>
    <property type="molecule type" value="Genomic_DNA"/>
</dbReference>
<protein>
    <recommendedName>
        <fullName evidence="7">Rhodopsin domain-containing protein</fullName>
    </recommendedName>
</protein>
<keyword evidence="3 6" id="KW-1133">Transmembrane helix</keyword>
<feature type="transmembrane region" description="Helical" evidence="6">
    <location>
        <begin position="154"/>
        <end position="177"/>
    </location>
</feature>
<evidence type="ECO:0000256" key="3">
    <source>
        <dbReference type="ARBA" id="ARBA00022989"/>
    </source>
</evidence>
<keyword evidence="9" id="KW-1185">Reference proteome</keyword>
<dbReference type="OrthoDB" id="444631at2759"/>
<accession>A0A177BWH8</accession>
<organism evidence="8 9">
    <name type="scientific">Paraphaeosphaeria sporulosa</name>
    <dbReference type="NCBI Taxonomy" id="1460663"/>
    <lineage>
        <taxon>Eukaryota</taxon>
        <taxon>Fungi</taxon>
        <taxon>Dikarya</taxon>
        <taxon>Ascomycota</taxon>
        <taxon>Pezizomycotina</taxon>
        <taxon>Dothideomycetes</taxon>
        <taxon>Pleosporomycetidae</taxon>
        <taxon>Pleosporales</taxon>
        <taxon>Massarineae</taxon>
        <taxon>Didymosphaeriaceae</taxon>
        <taxon>Paraphaeosphaeria</taxon>
    </lineage>
</organism>
<dbReference type="InParanoid" id="A0A177BWH8"/>
<feature type="transmembrane region" description="Helical" evidence="6">
    <location>
        <begin position="64"/>
        <end position="85"/>
    </location>
</feature>
<name>A0A177BWH8_9PLEO</name>
<dbReference type="GO" id="GO:0016020">
    <property type="term" value="C:membrane"/>
    <property type="evidence" value="ECO:0007669"/>
    <property type="project" value="UniProtKB-SubCell"/>
</dbReference>
<feature type="transmembrane region" description="Helical" evidence="6">
    <location>
        <begin position="31"/>
        <end position="52"/>
    </location>
</feature>
<feature type="transmembrane region" description="Helical" evidence="6">
    <location>
        <begin position="237"/>
        <end position="257"/>
    </location>
</feature>
<evidence type="ECO:0000256" key="6">
    <source>
        <dbReference type="SAM" id="Phobius"/>
    </source>
</evidence>
<evidence type="ECO:0000256" key="5">
    <source>
        <dbReference type="ARBA" id="ARBA00038359"/>
    </source>
</evidence>
<dbReference type="Pfam" id="PF20684">
    <property type="entry name" value="Fung_rhodopsin"/>
    <property type="match status" value="1"/>
</dbReference>
<comment type="similarity">
    <text evidence="5">Belongs to the SAT4 family.</text>
</comment>
<feature type="transmembrane region" description="Helical" evidence="6">
    <location>
        <begin position="117"/>
        <end position="142"/>
    </location>
</feature>
<dbReference type="PANTHER" id="PTHR33048">
    <property type="entry name" value="PTH11-LIKE INTEGRAL MEMBRANE PROTEIN (AFU_ORTHOLOGUE AFUA_5G11245)"/>
    <property type="match status" value="1"/>
</dbReference>
<evidence type="ECO:0000313" key="8">
    <source>
        <dbReference type="EMBL" id="OAF99485.1"/>
    </source>
</evidence>
<feature type="transmembrane region" description="Helical" evidence="6">
    <location>
        <begin position="277"/>
        <end position="298"/>
    </location>
</feature>